<keyword evidence="2" id="KW-1185">Reference proteome</keyword>
<dbReference type="EMBL" id="MNCJ02000326">
    <property type="protein sequence ID" value="KAF5784186.1"/>
    <property type="molecule type" value="Genomic_DNA"/>
</dbReference>
<accession>A0A9K3HTW4</accession>
<dbReference type="Proteomes" id="UP000215914">
    <property type="component" value="Unassembled WGS sequence"/>
</dbReference>
<proteinExistence type="predicted"/>
<reference evidence="1" key="2">
    <citation type="submission" date="2020-06" db="EMBL/GenBank/DDBJ databases">
        <title>Helianthus annuus Genome sequencing and assembly Release 2.</title>
        <authorList>
            <person name="Gouzy J."/>
            <person name="Langlade N."/>
            <person name="Munos S."/>
        </authorList>
    </citation>
    <scope>NUCLEOTIDE SEQUENCE</scope>
    <source>
        <tissue evidence="1">Leaves</tissue>
    </source>
</reference>
<gene>
    <name evidence="1" type="ORF">HanXRQr2_Chr11g0516611</name>
</gene>
<reference evidence="1" key="1">
    <citation type="journal article" date="2017" name="Nature">
        <title>The sunflower genome provides insights into oil metabolism, flowering and Asterid evolution.</title>
        <authorList>
            <person name="Badouin H."/>
            <person name="Gouzy J."/>
            <person name="Grassa C.J."/>
            <person name="Murat F."/>
            <person name="Staton S.E."/>
            <person name="Cottret L."/>
            <person name="Lelandais-Briere C."/>
            <person name="Owens G.L."/>
            <person name="Carrere S."/>
            <person name="Mayjonade B."/>
            <person name="Legrand L."/>
            <person name="Gill N."/>
            <person name="Kane N.C."/>
            <person name="Bowers J.E."/>
            <person name="Hubner S."/>
            <person name="Bellec A."/>
            <person name="Berard A."/>
            <person name="Berges H."/>
            <person name="Blanchet N."/>
            <person name="Boniface M.C."/>
            <person name="Brunel D."/>
            <person name="Catrice O."/>
            <person name="Chaidir N."/>
            <person name="Claudel C."/>
            <person name="Donnadieu C."/>
            <person name="Faraut T."/>
            <person name="Fievet G."/>
            <person name="Helmstetter N."/>
            <person name="King M."/>
            <person name="Knapp S.J."/>
            <person name="Lai Z."/>
            <person name="Le Paslier M.C."/>
            <person name="Lippi Y."/>
            <person name="Lorenzon L."/>
            <person name="Mandel J.R."/>
            <person name="Marage G."/>
            <person name="Marchand G."/>
            <person name="Marquand E."/>
            <person name="Bret-Mestries E."/>
            <person name="Morien E."/>
            <person name="Nambeesan S."/>
            <person name="Nguyen T."/>
            <person name="Pegot-Espagnet P."/>
            <person name="Pouilly N."/>
            <person name="Raftis F."/>
            <person name="Sallet E."/>
            <person name="Schiex T."/>
            <person name="Thomas J."/>
            <person name="Vandecasteele C."/>
            <person name="Vares D."/>
            <person name="Vear F."/>
            <person name="Vautrin S."/>
            <person name="Crespi M."/>
            <person name="Mangin B."/>
            <person name="Burke J.M."/>
            <person name="Salse J."/>
            <person name="Munos S."/>
            <person name="Vincourt P."/>
            <person name="Rieseberg L.H."/>
            <person name="Langlade N.B."/>
        </authorList>
    </citation>
    <scope>NUCLEOTIDE SEQUENCE</scope>
    <source>
        <tissue evidence="1">Leaves</tissue>
    </source>
</reference>
<dbReference type="AlphaFoldDB" id="A0A9K3HTW4"/>
<organism evidence="1 2">
    <name type="scientific">Helianthus annuus</name>
    <name type="common">Common sunflower</name>
    <dbReference type="NCBI Taxonomy" id="4232"/>
    <lineage>
        <taxon>Eukaryota</taxon>
        <taxon>Viridiplantae</taxon>
        <taxon>Streptophyta</taxon>
        <taxon>Embryophyta</taxon>
        <taxon>Tracheophyta</taxon>
        <taxon>Spermatophyta</taxon>
        <taxon>Magnoliopsida</taxon>
        <taxon>eudicotyledons</taxon>
        <taxon>Gunneridae</taxon>
        <taxon>Pentapetalae</taxon>
        <taxon>asterids</taxon>
        <taxon>campanulids</taxon>
        <taxon>Asterales</taxon>
        <taxon>Asteraceae</taxon>
        <taxon>Asteroideae</taxon>
        <taxon>Heliantheae alliance</taxon>
        <taxon>Heliantheae</taxon>
        <taxon>Helianthus</taxon>
    </lineage>
</organism>
<dbReference type="Gramene" id="mRNA:HanXRQr2_Chr11g0516611">
    <property type="protein sequence ID" value="mRNA:HanXRQr2_Chr11g0516611"/>
    <property type="gene ID" value="HanXRQr2_Chr11g0516611"/>
</dbReference>
<name>A0A9K3HTW4_HELAN</name>
<sequence>MNKILNLWLPSLSPGSGLPSATGTLGYPAISHYPFAHENG</sequence>
<evidence type="ECO:0000313" key="2">
    <source>
        <dbReference type="Proteomes" id="UP000215914"/>
    </source>
</evidence>
<protein>
    <submittedName>
        <fullName evidence="1">Uncharacterized protein</fullName>
    </submittedName>
</protein>
<comment type="caution">
    <text evidence="1">The sequence shown here is derived from an EMBL/GenBank/DDBJ whole genome shotgun (WGS) entry which is preliminary data.</text>
</comment>
<evidence type="ECO:0000313" key="1">
    <source>
        <dbReference type="EMBL" id="KAF5784186.1"/>
    </source>
</evidence>